<feature type="compositionally biased region" description="Basic and acidic residues" evidence="1">
    <location>
        <begin position="142"/>
        <end position="156"/>
    </location>
</feature>
<feature type="compositionally biased region" description="Polar residues" evidence="1">
    <location>
        <begin position="1"/>
        <end position="11"/>
    </location>
</feature>
<dbReference type="EMBL" id="JAHRIN010050565">
    <property type="protein sequence ID" value="MEQ2208526.1"/>
    <property type="molecule type" value="Genomic_DNA"/>
</dbReference>
<accession>A0ABV0RKP8</accession>
<evidence type="ECO:0000313" key="3">
    <source>
        <dbReference type="Proteomes" id="UP001434883"/>
    </source>
</evidence>
<dbReference type="Proteomes" id="UP001434883">
    <property type="component" value="Unassembled WGS sequence"/>
</dbReference>
<reference evidence="2 3" key="1">
    <citation type="submission" date="2021-06" db="EMBL/GenBank/DDBJ databases">
        <authorList>
            <person name="Palmer J.M."/>
        </authorList>
    </citation>
    <scope>NUCLEOTIDE SEQUENCE [LARGE SCALE GENOMIC DNA]</scope>
    <source>
        <strain evidence="2 3">XC_2019</strain>
        <tissue evidence="2">Muscle</tissue>
    </source>
</reference>
<comment type="caution">
    <text evidence="2">The sequence shown here is derived from an EMBL/GenBank/DDBJ whole genome shotgun (WGS) entry which is preliminary data.</text>
</comment>
<protein>
    <submittedName>
        <fullName evidence="2">Uncharacterized protein</fullName>
    </submittedName>
</protein>
<evidence type="ECO:0000313" key="2">
    <source>
        <dbReference type="EMBL" id="MEQ2208526.1"/>
    </source>
</evidence>
<proteinExistence type="predicted"/>
<gene>
    <name evidence="2" type="ORF">XENOCAPTIV_004910</name>
</gene>
<feature type="region of interest" description="Disordered" evidence="1">
    <location>
        <begin position="1"/>
        <end position="21"/>
    </location>
</feature>
<feature type="region of interest" description="Disordered" evidence="1">
    <location>
        <begin position="105"/>
        <end position="124"/>
    </location>
</feature>
<evidence type="ECO:0000256" key="1">
    <source>
        <dbReference type="SAM" id="MobiDB-lite"/>
    </source>
</evidence>
<name>A0ABV0RKP8_9TELE</name>
<keyword evidence="3" id="KW-1185">Reference proteome</keyword>
<feature type="compositionally biased region" description="Low complexity" evidence="1">
    <location>
        <begin position="105"/>
        <end position="121"/>
    </location>
</feature>
<organism evidence="2 3">
    <name type="scientific">Xenoophorus captivus</name>
    <dbReference type="NCBI Taxonomy" id="1517983"/>
    <lineage>
        <taxon>Eukaryota</taxon>
        <taxon>Metazoa</taxon>
        <taxon>Chordata</taxon>
        <taxon>Craniata</taxon>
        <taxon>Vertebrata</taxon>
        <taxon>Euteleostomi</taxon>
        <taxon>Actinopterygii</taxon>
        <taxon>Neopterygii</taxon>
        <taxon>Teleostei</taxon>
        <taxon>Neoteleostei</taxon>
        <taxon>Acanthomorphata</taxon>
        <taxon>Ovalentaria</taxon>
        <taxon>Atherinomorphae</taxon>
        <taxon>Cyprinodontiformes</taxon>
        <taxon>Goodeidae</taxon>
        <taxon>Xenoophorus</taxon>
    </lineage>
</organism>
<sequence length="205" mass="22717">MERRFQTQLQNMKERLDQSDSTNRSLQNYTVGLIFVCFAMPSENLRWKTLEGLKNSPKGQVTFDPYWSERGEHILAGCKETLSLSSHSAVILEQIDSKSLHKSSFLDSSSADSEESPASVSCSASTADLNGKLTTLSSALKDQQKDAVSDETRDESPEADISEVSSPSPPPAISLLSPKAMEMAGRIIRFEEDQREKAKVRLRDS</sequence>
<feature type="region of interest" description="Disordered" evidence="1">
    <location>
        <begin position="138"/>
        <end position="175"/>
    </location>
</feature>